<sequence>MSLELPHKKDLTTNAKLPGQLTENFEAIEADDARDDKKLDDEVISRKKRDDDLSKRCFDLEESRVTYKKLKEVDSYWRDRLKRVALGTDEETIEIVLRKILVDEGIIKSDVNSPRSVTRTNSN</sequence>
<organism evidence="1 2">
    <name type="scientific">Limosilactobacillus reuteri</name>
    <name type="common">Lactobacillus reuteri</name>
    <dbReference type="NCBI Taxonomy" id="1598"/>
    <lineage>
        <taxon>Bacteria</taxon>
        <taxon>Bacillati</taxon>
        <taxon>Bacillota</taxon>
        <taxon>Bacilli</taxon>
        <taxon>Lactobacillales</taxon>
        <taxon>Lactobacillaceae</taxon>
        <taxon>Limosilactobacillus</taxon>
    </lineage>
</organism>
<dbReference type="RefSeq" id="WP_094536624.1">
    <property type="nucleotide sequence ID" value="NZ_NGPL01000015.1"/>
</dbReference>
<gene>
    <name evidence="1" type="ORF">CBF96_01975</name>
</gene>
<dbReference type="Proteomes" id="UP000215747">
    <property type="component" value="Unassembled WGS sequence"/>
</dbReference>
<name>A0A256SUE9_LIMRT</name>
<dbReference type="EMBL" id="NGPL01000015">
    <property type="protein sequence ID" value="OYS70487.1"/>
    <property type="molecule type" value="Genomic_DNA"/>
</dbReference>
<reference evidence="1 2" key="2">
    <citation type="submission" date="2017-09" db="EMBL/GenBank/DDBJ databases">
        <title>Tripartite evolution among Lactobacillus johnsonii, Lactobacillus taiwanensis, Lactobacillus reuteri and their rodent host.</title>
        <authorList>
            <person name="Wang T."/>
            <person name="Knowles S."/>
            <person name="Cheng C."/>
        </authorList>
    </citation>
    <scope>NUCLEOTIDE SEQUENCE [LARGE SCALE GENOMIC DNA]</scope>
    <source>
        <strain evidence="1 2">114h</strain>
    </source>
</reference>
<dbReference type="AlphaFoldDB" id="A0A256SUE9"/>
<accession>A0A256SUE9</accession>
<evidence type="ECO:0000313" key="2">
    <source>
        <dbReference type="Proteomes" id="UP000215747"/>
    </source>
</evidence>
<evidence type="ECO:0000313" key="1">
    <source>
        <dbReference type="EMBL" id="OYS70487.1"/>
    </source>
</evidence>
<reference evidence="2" key="1">
    <citation type="submission" date="2017-05" db="EMBL/GenBank/DDBJ databases">
        <authorList>
            <person name="Lin X.B."/>
            <person name="Stothard P."/>
            <person name="Tasseva G."/>
            <person name="Walter J."/>
        </authorList>
    </citation>
    <scope>NUCLEOTIDE SEQUENCE [LARGE SCALE GENOMIC DNA]</scope>
    <source>
        <strain evidence="2">114h</strain>
    </source>
</reference>
<protein>
    <submittedName>
        <fullName evidence="1">Uncharacterized protein</fullName>
    </submittedName>
</protein>
<proteinExistence type="predicted"/>
<comment type="caution">
    <text evidence="1">The sequence shown here is derived from an EMBL/GenBank/DDBJ whole genome shotgun (WGS) entry which is preliminary data.</text>
</comment>